<feature type="binding site" evidence="5">
    <location>
        <position position="88"/>
    </location>
    <ligand>
        <name>Mg(2+)</name>
        <dbReference type="ChEBI" id="CHEBI:18420"/>
        <label>1</label>
        <note>catalytic</note>
    </ligand>
</feature>
<dbReference type="Gene3D" id="3.40.190.80">
    <property type="match status" value="1"/>
</dbReference>
<dbReference type="PANTHER" id="PTHR20854:SF4">
    <property type="entry name" value="INOSITOL-1-MONOPHOSPHATASE-RELATED"/>
    <property type="match status" value="1"/>
</dbReference>
<evidence type="ECO:0000313" key="7">
    <source>
        <dbReference type="Proteomes" id="UP000595091"/>
    </source>
</evidence>
<evidence type="ECO:0000256" key="2">
    <source>
        <dbReference type="ARBA" id="ARBA00022723"/>
    </source>
</evidence>
<dbReference type="RefSeq" id="WP_059348594.1">
    <property type="nucleotide sequence ID" value="NZ_CP013988.1"/>
</dbReference>
<dbReference type="GO" id="GO:0006020">
    <property type="term" value="P:inositol metabolic process"/>
    <property type="evidence" value="ECO:0007669"/>
    <property type="project" value="TreeGrafter"/>
</dbReference>
<reference evidence="6 7" key="1">
    <citation type="submission" date="2020-10" db="EMBL/GenBank/DDBJ databases">
        <title>Plasmid carrying two tetracycline resistance determinant.</title>
        <authorList>
            <person name="Yang Q."/>
        </authorList>
    </citation>
    <scope>NUCLEOTIDE SEQUENCE [LARGE SCALE GENOMIC DNA]</scope>
    <source>
        <strain evidence="6 7">T43</strain>
    </source>
</reference>
<protein>
    <submittedName>
        <fullName evidence="6">Inositol monophosphatase family protein</fullName>
    </submittedName>
</protein>
<dbReference type="OrthoDB" id="9772456at2"/>
<dbReference type="CDD" id="cd01637">
    <property type="entry name" value="IMPase_like"/>
    <property type="match status" value="1"/>
</dbReference>
<feature type="binding site" evidence="5">
    <location>
        <position position="87"/>
    </location>
    <ligand>
        <name>Mg(2+)</name>
        <dbReference type="ChEBI" id="CHEBI:18420"/>
        <label>1</label>
        <note>catalytic</note>
    </ligand>
</feature>
<dbReference type="KEGG" id="aui:APT62_02690"/>
<dbReference type="SUPFAM" id="SSF56655">
    <property type="entry name" value="Carbohydrate phosphatase"/>
    <property type="match status" value="1"/>
</dbReference>
<dbReference type="Proteomes" id="UP000595091">
    <property type="component" value="Chromosome"/>
</dbReference>
<dbReference type="EMBL" id="CP063065">
    <property type="protein sequence ID" value="QOQ80071.1"/>
    <property type="molecule type" value="Genomic_DNA"/>
</dbReference>
<accession>A0A0U4P8W7</accession>
<dbReference type="Pfam" id="PF00459">
    <property type="entry name" value="Inositol_P"/>
    <property type="match status" value="1"/>
</dbReference>
<dbReference type="GO" id="GO:0046872">
    <property type="term" value="F:metal ion binding"/>
    <property type="evidence" value="ECO:0007669"/>
    <property type="project" value="UniProtKB-KW"/>
</dbReference>
<proteinExistence type="predicted"/>
<dbReference type="GO" id="GO:0007165">
    <property type="term" value="P:signal transduction"/>
    <property type="evidence" value="ECO:0007669"/>
    <property type="project" value="TreeGrafter"/>
</dbReference>
<keyword evidence="2 5" id="KW-0479">Metal-binding</keyword>
<dbReference type="FunFam" id="3.30.540.10:FF:000003">
    <property type="entry name" value="Inositol-1-monophosphatase"/>
    <property type="match status" value="1"/>
</dbReference>
<name>A0A0U4P8W7_9LACT</name>
<evidence type="ECO:0000256" key="4">
    <source>
        <dbReference type="ARBA" id="ARBA00022842"/>
    </source>
</evidence>
<evidence type="ECO:0000313" key="6">
    <source>
        <dbReference type="EMBL" id="QOQ80071.1"/>
    </source>
</evidence>
<dbReference type="Gene3D" id="3.30.540.10">
    <property type="entry name" value="Fructose-1,6-Bisphosphatase, subunit A, domain 1"/>
    <property type="match status" value="1"/>
</dbReference>
<evidence type="ECO:0000256" key="1">
    <source>
        <dbReference type="ARBA" id="ARBA00001946"/>
    </source>
</evidence>
<organism evidence="6 7">
    <name type="scientific">Aerococcus urinaeequi</name>
    <dbReference type="NCBI Taxonomy" id="51665"/>
    <lineage>
        <taxon>Bacteria</taxon>
        <taxon>Bacillati</taxon>
        <taxon>Bacillota</taxon>
        <taxon>Bacilli</taxon>
        <taxon>Lactobacillales</taxon>
        <taxon>Aerococcaceae</taxon>
        <taxon>Aerococcus</taxon>
    </lineage>
</organism>
<dbReference type="AlphaFoldDB" id="A0A0U4P8W7"/>
<evidence type="ECO:0000256" key="5">
    <source>
        <dbReference type="PIRSR" id="PIRSR600760-2"/>
    </source>
</evidence>
<comment type="cofactor">
    <cofactor evidence="1 5">
        <name>Mg(2+)</name>
        <dbReference type="ChEBI" id="CHEBI:18420"/>
    </cofactor>
</comment>
<sequence>MLEARAALVREWIEEATAYIHDQLDGDIEIQSKSNRKDLVTNVDKEVELLFRQKIAENFPEDRYIGEEKMGETPSNLGGGVWIVDPIDGTANFVLQQNHFAIMVAYYEDGLGKLGVVYDVMNDDYFEATAGQGIKRNGQVFQPPFKDKILKDSLIAVNGGMVMTDAYKVQELVKESMGLRIYGSAGIEIIALLKGEIAAYVSPRLQPWDIAAGQVLANEVGIQVSQFTGEPVDLLNQNRVLAAYPSAYRRMIENLKGSR</sequence>
<dbReference type="GO" id="GO:0008934">
    <property type="term" value="F:inositol monophosphate 1-phosphatase activity"/>
    <property type="evidence" value="ECO:0007669"/>
    <property type="project" value="TreeGrafter"/>
</dbReference>
<keyword evidence="3" id="KW-0378">Hydrolase</keyword>
<dbReference type="PRINTS" id="PR00377">
    <property type="entry name" value="IMPHPHTASES"/>
</dbReference>
<gene>
    <name evidence="6" type="ORF">IMX20_06940</name>
</gene>
<dbReference type="PANTHER" id="PTHR20854">
    <property type="entry name" value="INOSITOL MONOPHOSPHATASE"/>
    <property type="match status" value="1"/>
</dbReference>
<evidence type="ECO:0000256" key="3">
    <source>
        <dbReference type="ARBA" id="ARBA00022801"/>
    </source>
</evidence>
<dbReference type="InterPro" id="IPR000760">
    <property type="entry name" value="Inositol_monophosphatase-like"/>
</dbReference>
<feature type="binding site" evidence="5">
    <location>
        <position position="209"/>
    </location>
    <ligand>
        <name>Mg(2+)</name>
        <dbReference type="ChEBI" id="CHEBI:18420"/>
        <label>1</label>
        <note>catalytic</note>
    </ligand>
</feature>
<feature type="binding site" evidence="5">
    <location>
        <position position="85"/>
    </location>
    <ligand>
        <name>Mg(2+)</name>
        <dbReference type="ChEBI" id="CHEBI:18420"/>
        <label>1</label>
        <note>catalytic</note>
    </ligand>
</feature>
<feature type="binding site" evidence="5">
    <location>
        <position position="67"/>
    </location>
    <ligand>
        <name>Mg(2+)</name>
        <dbReference type="ChEBI" id="CHEBI:18420"/>
        <label>1</label>
        <note>catalytic</note>
    </ligand>
</feature>
<keyword evidence="4 5" id="KW-0460">Magnesium</keyword>